<comment type="caution">
    <text evidence="3">The sequence shown here is derived from an EMBL/GenBank/DDBJ whole genome shotgun (WGS) entry which is preliminary data.</text>
</comment>
<evidence type="ECO:0000313" key="4">
    <source>
        <dbReference type="Proteomes" id="UP001226160"/>
    </source>
</evidence>
<evidence type="ECO:0000313" key="3">
    <source>
        <dbReference type="EMBL" id="MDK4326096.1"/>
    </source>
</evidence>
<proteinExistence type="predicted"/>
<sequence>MSIENWVAVISAVIAFASFVLAWWKAVQAQRSQRESTKQAETSTQAAQQAADYQKQIAESLKKLEPKPAPPWRVELDRGESYFLTNTSGETLHNVHVELGGIFRIANQGKIGRVEPDGQIDFMYMSVSGEQSPRRVQVSWNQVGTKERRSWSGRIPRPGKSK</sequence>
<gene>
    <name evidence="3" type="ORF">QPX54_06165</name>
</gene>
<evidence type="ECO:0000256" key="1">
    <source>
        <dbReference type="SAM" id="MobiDB-lite"/>
    </source>
</evidence>
<keyword evidence="2" id="KW-1133">Transmembrane helix</keyword>
<accession>A0AAP4FB12</accession>
<organism evidence="3 4">
    <name type="scientific">Corynebacterium propinquum</name>
    <dbReference type="NCBI Taxonomy" id="43769"/>
    <lineage>
        <taxon>Bacteria</taxon>
        <taxon>Bacillati</taxon>
        <taxon>Actinomycetota</taxon>
        <taxon>Actinomycetes</taxon>
        <taxon>Mycobacteriales</taxon>
        <taxon>Corynebacteriaceae</taxon>
        <taxon>Corynebacterium</taxon>
    </lineage>
</organism>
<protein>
    <submittedName>
        <fullName evidence="3">Uncharacterized protein</fullName>
    </submittedName>
</protein>
<dbReference type="RefSeq" id="WP_284573128.1">
    <property type="nucleotide sequence ID" value="NZ_JASNUA010000027.1"/>
</dbReference>
<feature type="transmembrane region" description="Helical" evidence="2">
    <location>
        <begin position="6"/>
        <end position="24"/>
    </location>
</feature>
<keyword evidence="2" id="KW-0812">Transmembrane</keyword>
<dbReference type="Proteomes" id="UP001226160">
    <property type="component" value="Unassembled WGS sequence"/>
</dbReference>
<evidence type="ECO:0000256" key="2">
    <source>
        <dbReference type="SAM" id="Phobius"/>
    </source>
</evidence>
<dbReference type="AlphaFoldDB" id="A0AAP4FB12"/>
<reference evidence="3" key="1">
    <citation type="submission" date="2023-05" db="EMBL/GenBank/DDBJ databases">
        <title>Metabolic capabilities are highly conserved among human nasal-associated Corynebacterium species in pangenomic analyses.</title>
        <authorList>
            <person name="Tran T.H."/>
            <person name="Roberts A.Q."/>
            <person name="Escapa I.F."/>
            <person name="Gao W."/>
            <person name="Conlan S."/>
            <person name="Kong H."/>
            <person name="Segre J.A."/>
            <person name="Kelly M.S."/>
            <person name="Lemon K.P."/>
        </authorList>
    </citation>
    <scope>NUCLEOTIDE SEQUENCE</scope>
    <source>
        <strain evidence="3">KPL2654</strain>
    </source>
</reference>
<dbReference type="EMBL" id="JASNVP010000005">
    <property type="protein sequence ID" value="MDK4326096.1"/>
    <property type="molecule type" value="Genomic_DNA"/>
</dbReference>
<keyword evidence="2" id="KW-0472">Membrane</keyword>
<feature type="region of interest" description="Disordered" evidence="1">
    <location>
        <begin position="139"/>
        <end position="162"/>
    </location>
</feature>
<name>A0AAP4FB12_9CORY</name>